<feature type="compositionally biased region" description="Low complexity" evidence="1">
    <location>
        <begin position="1"/>
        <end position="10"/>
    </location>
</feature>
<feature type="compositionally biased region" description="Basic and acidic residues" evidence="1">
    <location>
        <begin position="299"/>
        <end position="308"/>
    </location>
</feature>
<dbReference type="AlphaFoldDB" id="A0A2Y9JL61"/>
<evidence type="ECO:0000313" key="3">
    <source>
        <dbReference type="RefSeq" id="XP_022361823.1"/>
    </source>
</evidence>
<dbReference type="KEGG" id="elk:111149175"/>
<dbReference type="Proteomes" id="UP000248482">
    <property type="component" value="Unplaced"/>
</dbReference>
<dbReference type="RefSeq" id="XP_022361823.1">
    <property type="nucleotide sequence ID" value="XM_022506115.1"/>
</dbReference>
<reference evidence="3" key="1">
    <citation type="submission" date="2025-08" db="UniProtKB">
        <authorList>
            <consortium name="RefSeq"/>
        </authorList>
    </citation>
    <scope>IDENTIFICATION</scope>
    <source>
        <tissue evidence="3">Blood</tissue>
    </source>
</reference>
<feature type="region of interest" description="Disordered" evidence="1">
    <location>
        <begin position="1"/>
        <end position="308"/>
    </location>
</feature>
<keyword evidence="2" id="KW-1185">Reference proteome</keyword>
<accession>A0A2Y9JL61</accession>
<gene>
    <name evidence="3" type="primary">LOC111149175</name>
</gene>
<feature type="compositionally biased region" description="Low complexity" evidence="1">
    <location>
        <begin position="141"/>
        <end position="170"/>
    </location>
</feature>
<feature type="compositionally biased region" description="Low complexity" evidence="1">
    <location>
        <begin position="198"/>
        <end position="211"/>
    </location>
</feature>
<proteinExistence type="predicted"/>
<evidence type="ECO:0000313" key="2">
    <source>
        <dbReference type="Proteomes" id="UP000248482"/>
    </source>
</evidence>
<protein>
    <submittedName>
        <fullName evidence="3">Collagen alpha-1(I) chain-like</fullName>
    </submittedName>
</protein>
<evidence type="ECO:0000256" key="1">
    <source>
        <dbReference type="SAM" id="MobiDB-lite"/>
    </source>
</evidence>
<name>A0A2Y9JL61_ENHLU</name>
<feature type="compositionally biased region" description="Pro residues" evidence="1">
    <location>
        <begin position="112"/>
        <end position="123"/>
    </location>
</feature>
<dbReference type="GeneID" id="111149175"/>
<organism evidence="2 3">
    <name type="scientific">Enhydra lutris kenyoni</name>
    <name type="common">northern sea otter</name>
    <dbReference type="NCBI Taxonomy" id="391180"/>
    <lineage>
        <taxon>Eukaryota</taxon>
        <taxon>Metazoa</taxon>
        <taxon>Chordata</taxon>
        <taxon>Craniata</taxon>
        <taxon>Vertebrata</taxon>
        <taxon>Euteleostomi</taxon>
        <taxon>Mammalia</taxon>
        <taxon>Eutheria</taxon>
        <taxon>Laurasiatheria</taxon>
        <taxon>Carnivora</taxon>
        <taxon>Caniformia</taxon>
        <taxon>Musteloidea</taxon>
        <taxon>Mustelidae</taxon>
        <taxon>Lutrinae</taxon>
        <taxon>Enhydra</taxon>
    </lineage>
</organism>
<sequence>MRRPARAAARGPTQGPDVRGPRTVGPAGLSGSQRPVGIPDPAAPRGGQSAEGGRPRGRRRASSLNLHAALACASAVGPPEGQRGPPGPAAGRPLSVPARADGPGETQASPAPGGPSPRGPSPPARDRSRARGPCAQEGRLLRAGTGSRRAAALRGGSEAAAAEEGGNLARPDPDLPSLGPLTSPPDGSPSTARRRSPHSAAPHAPLLPTGPARGGSPGPRSAADPAVSHRAAAPRTPRWSPRRCPTDPAVVTAPLPHGPRGGHRAAAPTDPGWSPRRCPEPLPHARRPRSTAGSLLADLGERPLQRVS</sequence>
<feature type="compositionally biased region" description="Low complexity" evidence="1">
    <location>
        <begin position="77"/>
        <end position="93"/>
    </location>
</feature>